<proteinExistence type="inferred from homology"/>
<reference evidence="14 15" key="1">
    <citation type="submission" date="2017-10" db="EMBL/GenBank/DDBJ databases">
        <title>FDA dAtabase for Regulatory Grade micrObial Sequences (FDA-ARGOS): Supporting development and validation of Infectious Disease Dx tests.</title>
        <authorList>
            <person name="Campos J."/>
            <person name="Goldberg B."/>
            <person name="Tallon L.J."/>
            <person name="Sadzewicz L."/>
            <person name="Sengamalay N."/>
            <person name="Ott S."/>
            <person name="Godinez A."/>
            <person name="Nagaraj S."/>
            <person name="Vyas G."/>
            <person name="Aluvathingal J."/>
            <person name="Nadendla S."/>
            <person name="Geyer C."/>
            <person name="Nandy P."/>
            <person name="Hobson J."/>
            <person name="Sichtig H."/>
        </authorList>
    </citation>
    <scope>NUCLEOTIDE SEQUENCE [LARGE SCALE GENOMIC DNA]</scope>
    <source>
        <strain evidence="14 15">FDAARGOS_185</strain>
    </source>
</reference>
<dbReference type="InterPro" id="IPR025669">
    <property type="entry name" value="AAA_dom"/>
</dbReference>
<evidence type="ECO:0000256" key="13">
    <source>
        <dbReference type="ARBA" id="ARBA00051245"/>
    </source>
</evidence>
<evidence type="ECO:0000256" key="11">
    <source>
        <dbReference type="ARBA" id="ARBA00023169"/>
    </source>
</evidence>
<dbReference type="UniPathway" id="UPA00934"/>
<name>A0A8B5VXT3_ENTAV</name>
<comment type="catalytic activity">
    <reaction evidence="13">
        <text>L-tyrosyl-[protein] + ATP = O-phospho-L-tyrosyl-[protein] + ADP + H(+)</text>
        <dbReference type="Rhea" id="RHEA:10596"/>
        <dbReference type="Rhea" id="RHEA-COMP:10136"/>
        <dbReference type="Rhea" id="RHEA-COMP:20101"/>
        <dbReference type="ChEBI" id="CHEBI:15378"/>
        <dbReference type="ChEBI" id="CHEBI:30616"/>
        <dbReference type="ChEBI" id="CHEBI:46858"/>
        <dbReference type="ChEBI" id="CHEBI:61978"/>
        <dbReference type="ChEBI" id="CHEBI:456216"/>
        <dbReference type="EC" id="2.7.10.2"/>
    </reaction>
</comment>
<dbReference type="CDD" id="cd05387">
    <property type="entry name" value="BY-kinase"/>
    <property type="match status" value="1"/>
</dbReference>
<sequence length="227" mass="25366">MKERETRLISIENRFSPITEQYRNVRTSIQFASSSGQPLKLLLVTSTEQEEGKTTVAANLAVVMAEANKKILLIDGDLRRATAGKFFTTYSNRAAGLSTLLSNLRSEPSEAIQSTQVKGLDFLPAGPIPPNPSELLNSNRLNEIFRQLEEQYDYIIVDSPPLLVVTDAQIFSSKVDGVILVVRENRTKRNNLVKCKTLLKRSNARLIGFVYNGAKSVSAGNYKYYKY</sequence>
<comment type="pathway">
    <text evidence="1">Capsule biogenesis; capsule polysaccharide biosynthesis.</text>
</comment>
<keyword evidence="5" id="KW-0808">Transferase</keyword>
<keyword evidence="6" id="KW-0547">Nucleotide-binding</keyword>
<dbReference type="RefSeq" id="WP_016178728.1">
    <property type="nucleotide sequence ID" value="NZ_CAAKOC010000232.1"/>
</dbReference>
<comment type="caution">
    <text evidence="14">The sequence shown here is derived from an EMBL/GenBank/DDBJ whole genome shotgun (WGS) entry which is preliminary data.</text>
</comment>
<dbReference type="InterPro" id="IPR027417">
    <property type="entry name" value="P-loop_NTPase"/>
</dbReference>
<keyword evidence="7 14" id="KW-0418">Kinase</keyword>
<comment type="function">
    <text evidence="12">Involved in the regulation of capsular polysaccharide biosynthesis. Autophosphorylation of CpsD attenuates its activity and reduces the level of encapsulation. May be part of a complex that directs the coordinated polymerization and export to the cell surface of the capsular polysaccharide.</text>
</comment>
<dbReference type="GO" id="GO:0005524">
    <property type="term" value="F:ATP binding"/>
    <property type="evidence" value="ECO:0007669"/>
    <property type="project" value="UniProtKB-KW"/>
</dbReference>
<evidence type="ECO:0000256" key="10">
    <source>
        <dbReference type="ARBA" id="ARBA00023137"/>
    </source>
</evidence>
<accession>A0A8B5VXT3</accession>
<dbReference type="NCBIfam" id="TIGR01007">
    <property type="entry name" value="eps_fam"/>
    <property type="match status" value="1"/>
</dbReference>
<evidence type="ECO:0000313" key="14">
    <source>
        <dbReference type="EMBL" id="TRZ28818.1"/>
    </source>
</evidence>
<evidence type="ECO:0000256" key="6">
    <source>
        <dbReference type="ARBA" id="ARBA00022741"/>
    </source>
</evidence>
<dbReference type="SUPFAM" id="SSF52540">
    <property type="entry name" value="P-loop containing nucleoside triphosphate hydrolases"/>
    <property type="match status" value="1"/>
</dbReference>
<evidence type="ECO:0000313" key="15">
    <source>
        <dbReference type="Proteomes" id="UP000316316"/>
    </source>
</evidence>
<dbReference type="GO" id="GO:0004715">
    <property type="term" value="F:non-membrane spanning protein tyrosine kinase activity"/>
    <property type="evidence" value="ECO:0007669"/>
    <property type="project" value="UniProtKB-EC"/>
</dbReference>
<dbReference type="InterPro" id="IPR050445">
    <property type="entry name" value="Bact_polysacc_biosynth/exp"/>
</dbReference>
<organism evidence="14 15">
    <name type="scientific">Enterococcus avium</name>
    <name type="common">Streptococcus avium</name>
    <dbReference type="NCBI Taxonomy" id="33945"/>
    <lineage>
        <taxon>Bacteria</taxon>
        <taxon>Bacillati</taxon>
        <taxon>Bacillota</taxon>
        <taxon>Bacilli</taxon>
        <taxon>Lactobacillales</taxon>
        <taxon>Enterococcaceae</taxon>
        <taxon>Enterococcus</taxon>
    </lineage>
</organism>
<evidence type="ECO:0000256" key="5">
    <source>
        <dbReference type="ARBA" id="ARBA00022679"/>
    </source>
</evidence>
<protein>
    <recommendedName>
        <fullName evidence="4">Tyrosine-protein kinase CpsD</fullName>
        <ecNumber evidence="3">2.7.10.2</ecNumber>
    </recommendedName>
</protein>
<dbReference type="PANTHER" id="PTHR32309:SF13">
    <property type="entry name" value="FERRIC ENTEROBACTIN TRANSPORT PROTEIN FEPE"/>
    <property type="match status" value="1"/>
</dbReference>
<evidence type="ECO:0000256" key="1">
    <source>
        <dbReference type="ARBA" id="ARBA00005132"/>
    </source>
</evidence>
<keyword evidence="11" id="KW-0270">Exopolysaccharide synthesis</keyword>
<dbReference type="AlphaFoldDB" id="A0A8B5VXT3"/>
<dbReference type="PANTHER" id="PTHR32309">
    <property type="entry name" value="TYROSINE-PROTEIN KINASE"/>
    <property type="match status" value="1"/>
</dbReference>
<dbReference type="FunFam" id="3.40.50.300:FF:000527">
    <property type="entry name" value="Tyrosine-protein kinase etk"/>
    <property type="match status" value="1"/>
</dbReference>
<dbReference type="InterPro" id="IPR005702">
    <property type="entry name" value="Wzc-like_C"/>
</dbReference>
<dbReference type="Pfam" id="PF13614">
    <property type="entry name" value="AAA_31"/>
    <property type="match status" value="1"/>
</dbReference>
<gene>
    <name evidence="14" type="ORF">AUF17_19105</name>
</gene>
<dbReference type="EC" id="2.7.10.2" evidence="3"/>
<keyword evidence="10" id="KW-0829">Tyrosine-protein kinase</keyword>
<evidence type="ECO:0000256" key="12">
    <source>
        <dbReference type="ARBA" id="ARBA00024964"/>
    </source>
</evidence>
<dbReference type="GO" id="GO:0042802">
    <property type="term" value="F:identical protein binding"/>
    <property type="evidence" value="ECO:0007669"/>
    <property type="project" value="UniProtKB-ARBA"/>
</dbReference>
<dbReference type="Proteomes" id="UP000316316">
    <property type="component" value="Unassembled WGS sequence"/>
</dbReference>
<dbReference type="GO" id="GO:0045227">
    <property type="term" value="P:capsule polysaccharide biosynthetic process"/>
    <property type="evidence" value="ECO:0007669"/>
    <property type="project" value="UniProtKB-UniPathway"/>
</dbReference>
<evidence type="ECO:0000256" key="2">
    <source>
        <dbReference type="ARBA" id="ARBA00007316"/>
    </source>
</evidence>
<evidence type="ECO:0000256" key="7">
    <source>
        <dbReference type="ARBA" id="ARBA00022777"/>
    </source>
</evidence>
<dbReference type="Gene3D" id="3.40.50.300">
    <property type="entry name" value="P-loop containing nucleotide triphosphate hydrolases"/>
    <property type="match status" value="1"/>
</dbReference>
<comment type="similarity">
    <text evidence="2">Belongs to the CpsD/CapB family.</text>
</comment>
<evidence type="ECO:0000256" key="9">
    <source>
        <dbReference type="ARBA" id="ARBA00022903"/>
    </source>
</evidence>
<evidence type="ECO:0000256" key="3">
    <source>
        <dbReference type="ARBA" id="ARBA00011903"/>
    </source>
</evidence>
<evidence type="ECO:0000256" key="8">
    <source>
        <dbReference type="ARBA" id="ARBA00022840"/>
    </source>
</evidence>
<keyword evidence="9" id="KW-0972">Capsule biogenesis/degradation</keyword>
<evidence type="ECO:0000256" key="4">
    <source>
        <dbReference type="ARBA" id="ARBA00019200"/>
    </source>
</evidence>
<dbReference type="GO" id="GO:0005886">
    <property type="term" value="C:plasma membrane"/>
    <property type="evidence" value="ECO:0007669"/>
    <property type="project" value="UniProtKB-ARBA"/>
</dbReference>
<dbReference type="EMBL" id="PDXQ01000002">
    <property type="protein sequence ID" value="TRZ28818.1"/>
    <property type="molecule type" value="Genomic_DNA"/>
</dbReference>
<keyword evidence="8" id="KW-0067">ATP-binding</keyword>